<dbReference type="Proteomes" id="UP000076959">
    <property type="component" value="Unassembled WGS sequence"/>
</dbReference>
<comment type="caution">
    <text evidence="2">The sequence shown here is derived from an EMBL/GenBank/DDBJ whole genome shotgun (WGS) entry which is preliminary data.</text>
</comment>
<feature type="compositionally biased region" description="Low complexity" evidence="1">
    <location>
        <begin position="61"/>
        <end position="73"/>
    </location>
</feature>
<dbReference type="AlphaFoldDB" id="A0A176YEG7"/>
<dbReference type="STRING" id="1505087.AYJ54_24970"/>
<evidence type="ECO:0000256" key="1">
    <source>
        <dbReference type="SAM" id="MobiDB-lite"/>
    </source>
</evidence>
<name>A0A176YEG7_9BRAD</name>
<keyword evidence="3" id="KW-1185">Reference proteome</keyword>
<protein>
    <submittedName>
        <fullName evidence="2">Uncharacterized protein</fullName>
    </submittedName>
</protein>
<dbReference type="OrthoDB" id="8235819at2"/>
<gene>
    <name evidence="2" type="ORF">AYJ54_24970</name>
</gene>
<accession>A0A176YEG7</accession>
<sequence length="149" mass="16385">MPLLRYFIFTGGVLLALLFLADRYTGSPENAAAQAGQDLAVVRIHSAQQWPEKIVFDTSAPQVPAPDVTAATAPSPPAPERQAAQPSTREAFAMAAQPPVEPKRAAPPASRRNVAQRHYRHSVPRAMARDQTMFYGQFYGQQRLSAGWW</sequence>
<dbReference type="EMBL" id="LUUB01000092">
    <property type="protein sequence ID" value="OAF02866.1"/>
    <property type="molecule type" value="Genomic_DNA"/>
</dbReference>
<evidence type="ECO:0000313" key="3">
    <source>
        <dbReference type="Proteomes" id="UP000076959"/>
    </source>
</evidence>
<evidence type="ECO:0000313" key="2">
    <source>
        <dbReference type="EMBL" id="OAF02866.1"/>
    </source>
</evidence>
<proteinExistence type="predicted"/>
<organism evidence="2 3">
    <name type="scientific">Bradyrhizobium centrolobii</name>
    <dbReference type="NCBI Taxonomy" id="1505087"/>
    <lineage>
        <taxon>Bacteria</taxon>
        <taxon>Pseudomonadati</taxon>
        <taxon>Pseudomonadota</taxon>
        <taxon>Alphaproteobacteria</taxon>
        <taxon>Hyphomicrobiales</taxon>
        <taxon>Nitrobacteraceae</taxon>
        <taxon>Bradyrhizobium</taxon>
    </lineage>
</organism>
<dbReference type="RefSeq" id="WP_063705892.1">
    <property type="nucleotide sequence ID" value="NZ_LUUB01000092.1"/>
</dbReference>
<reference evidence="2 3" key="1">
    <citation type="submission" date="2016-03" db="EMBL/GenBank/DDBJ databases">
        <title>Draft Genome Sequence of the Strain BR 10245 (Bradyrhizobium sp.) isolated from nodules of Centrolobium paraense.</title>
        <authorList>
            <person name="Simoes-Araujo J.L.Sr."/>
            <person name="Barauna A.C."/>
            <person name="Silva K."/>
            <person name="Zilli J.E."/>
        </authorList>
    </citation>
    <scope>NUCLEOTIDE SEQUENCE [LARGE SCALE GENOMIC DNA]</scope>
    <source>
        <strain evidence="2 3">BR 10245</strain>
    </source>
</reference>
<feature type="region of interest" description="Disordered" evidence="1">
    <location>
        <begin position="61"/>
        <end position="121"/>
    </location>
</feature>